<proteinExistence type="predicted"/>
<evidence type="ECO:0000313" key="2">
    <source>
        <dbReference type="Proteomes" id="UP000297910"/>
    </source>
</evidence>
<accession>A0A4Z1GAS9</accession>
<reference evidence="1 2" key="1">
    <citation type="submission" date="2017-12" db="EMBL/GenBank/DDBJ databases">
        <title>Comparative genomics of Botrytis spp.</title>
        <authorList>
            <person name="Valero-Jimenez C.A."/>
            <person name="Tapia P."/>
            <person name="Veloso J."/>
            <person name="Silva-Moreno E."/>
            <person name="Staats M."/>
            <person name="Valdes J.H."/>
            <person name="Van Kan J.A.L."/>
        </authorList>
    </citation>
    <scope>NUCLEOTIDE SEQUENCE [LARGE SCALE GENOMIC DNA]</scope>
    <source>
        <strain evidence="1 2">Bp0003</strain>
    </source>
</reference>
<dbReference type="Proteomes" id="UP000297910">
    <property type="component" value="Unassembled WGS sequence"/>
</dbReference>
<protein>
    <submittedName>
        <fullName evidence="1">Uncharacterized protein</fullName>
    </submittedName>
</protein>
<gene>
    <name evidence="1" type="ORF">BPAE_0001g02000</name>
</gene>
<evidence type="ECO:0000313" key="1">
    <source>
        <dbReference type="EMBL" id="TGO31301.1"/>
    </source>
</evidence>
<dbReference type="EMBL" id="PQXI01000001">
    <property type="protein sequence ID" value="TGO31301.1"/>
    <property type="molecule type" value="Genomic_DNA"/>
</dbReference>
<dbReference type="AlphaFoldDB" id="A0A4Z1GAS9"/>
<sequence length="112" mass="12641">MVIFAESIRGEDEDAEDVIGSRRGCLNNPFEANLLVPTLTFVIVIAHSCSYGAAQTYTNYRRLTFSLLAYTYTVTQYVRNIVRAGRKSNLILNKPSNSHTQFHASLPENLWV</sequence>
<name>A0A4Z1GAS9_9HELO</name>
<comment type="caution">
    <text evidence="1">The sequence shown here is derived from an EMBL/GenBank/DDBJ whole genome shotgun (WGS) entry which is preliminary data.</text>
</comment>
<keyword evidence="2" id="KW-1185">Reference proteome</keyword>
<organism evidence="1 2">
    <name type="scientific">Botrytis paeoniae</name>
    <dbReference type="NCBI Taxonomy" id="278948"/>
    <lineage>
        <taxon>Eukaryota</taxon>
        <taxon>Fungi</taxon>
        <taxon>Dikarya</taxon>
        <taxon>Ascomycota</taxon>
        <taxon>Pezizomycotina</taxon>
        <taxon>Leotiomycetes</taxon>
        <taxon>Helotiales</taxon>
        <taxon>Sclerotiniaceae</taxon>
        <taxon>Botrytis</taxon>
    </lineage>
</organism>